<feature type="region of interest" description="Disordered" evidence="2">
    <location>
        <begin position="857"/>
        <end position="1074"/>
    </location>
</feature>
<dbReference type="OrthoDB" id="5365701at2759"/>
<feature type="compositionally biased region" description="Basic residues" evidence="2">
    <location>
        <begin position="3080"/>
        <end position="3091"/>
    </location>
</feature>
<feature type="compositionally biased region" description="Basic and acidic residues" evidence="2">
    <location>
        <begin position="5937"/>
        <end position="5946"/>
    </location>
</feature>
<feature type="region of interest" description="Disordered" evidence="2">
    <location>
        <begin position="299"/>
        <end position="329"/>
    </location>
</feature>
<feature type="region of interest" description="Disordered" evidence="2">
    <location>
        <begin position="1"/>
        <end position="275"/>
    </location>
</feature>
<feature type="compositionally biased region" description="Basic and acidic residues" evidence="2">
    <location>
        <begin position="1006"/>
        <end position="1066"/>
    </location>
</feature>
<feature type="region of interest" description="Disordered" evidence="2">
    <location>
        <begin position="2862"/>
        <end position="2930"/>
    </location>
</feature>
<feature type="compositionally biased region" description="Polar residues" evidence="2">
    <location>
        <begin position="378"/>
        <end position="388"/>
    </location>
</feature>
<feature type="region of interest" description="Disordered" evidence="2">
    <location>
        <begin position="1275"/>
        <end position="1422"/>
    </location>
</feature>
<feature type="compositionally biased region" description="Polar residues" evidence="2">
    <location>
        <begin position="2042"/>
        <end position="2051"/>
    </location>
</feature>
<feature type="compositionally biased region" description="Basic and acidic residues" evidence="2">
    <location>
        <begin position="1565"/>
        <end position="1597"/>
    </location>
</feature>
<feature type="compositionally biased region" description="Basic and acidic residues" evidence="2">
    <location>
        <begin position="5306"/>
        <end position="5323"/>
    </location>
</feature>
<feature type="compositionally biased region" description="Basic and acidic residues" evidence="2">
    <location>
        <begin position="4649"/>
        <end position="4665"/>
    </location>
</feature>
<feature type="compositionally biased region" description="Low complexity" evidence="2">
    <location>
        <begin position="1738"/>
        <end position="1749"/>
    </location>
</feature>
<feature type="compositionally biased region" description="Basic and acidic residues" evidence="2">
    <location>
        <begin position="5510"/>
        <end position="5526"/>
    </location>
</feature>
<feature type="compositionally biased region" description="Basic and acidic residues" evidence="2">
    <location>
        <begin position="2632"/>
        <end position="2646"/>
    </location>
</feature>
<feature type="compositionally biased region" description="Polar residues" evidence="2">
    <location>
        <begin position="3093"/>
        <end position="3106"/>
    </location>
</feature>
<feature type="compositionally biased region" description="Low complexity" evidence="2">
    <location>
        <begin position="2197"/>
        <end position="2209"/>
    </location>
</feature>
<feature type="compositionally biased region" description="Polar residues" evidence="2">
    <location>
        <begin position="1507"/>
        <end position="1520"/>
    </location>
</feature>
<feature type="compositionally biased region" description="Basic and acidic residues" evidence="2">
    <location>
        <begin position="2831"/>
        <end position="2844"/>
    </location>
</feature>
<feature type="compositionally biased region" description="Basic residues" evidence="2">
    <location>
        <begin position="605"/>
        <end position="624"/>
    </location>
</feature>
<feature type="region of interest" description="Disordered" evidence="2">
    <location>
        <begin position="3743"/>
        <end position="3847"/>
    </location>
</feature>
<feature type="compositionally biased region" description="Basic residues" evidence="2">
    <location>
        <begin position="5476"/>
        <end position="5489"/>
    </location>
</feature>
<feature type="compositionally biased region" description="Basic and acidic residues" evidence="2">
    <location>
        <begin position="4107"/>
        <end position="4126"/>
    </location>
</feature>
<feature type="compositionally biased region" description="Basic and acidic residues" evidence="2">
    <location>
        <begin position="4784"/>
        <end position="4799"/>
    </location>
</feature>
<feature type="compositionally biased region" description="Polar residues" evidence="2">
    <location>
        <begin position="3187"/>
        <end position="3199"/>
    </location>
</feature>
<feature type="compositionally biased region" description="Basic and acidic residues" evidence="2">
    <location>
        <begin position="1333"/>
        <end position="1367"/>
    </location>
</feature>
<feature type="compositionally biased region" description="Basic and acidic residues" evidence="2">
    <location>
        <begin position="929"/>
        <end position="949"/>
    </location>
</feature>
<feature type="compositionally biased region" description="Basic residues" evidence="2">
    <location>
        <begin position="3833"/>
        <end position="3844"/>
    </location>
</feature>
<feature type="compositionally biased region" description="Low complexity" evidence="2">
    <location>
        <begin position="4415"/>
        <end position="4430"/>
    </location>
</feature>
<feature type="region of interest" description="Disordered" evidence="2">
    <location>
        <begin position="1563"/>
        <end position="2015"/>
    </location>
</feature>
<feature type="compositionally biased region" description="Low complexity" evidence="2">
    <location>
        <begin position="1625"/>
        <end position="1641"/>
    </location>
</feature>
<feature type="compositionally biased region" description="Basic residues" evidence="2">
    <location>
        <begin position="2798"/>
        <end position="2807"/>
    </location>
</feature>
<feature type="compositionally biased region" description="Basic and acidic residues" evidence="2">
    <location>
        <begin position="5336"/>
        <end position="5350"/>
    </location>
</feature>
<feature type="compositionally biased region" description="Low complexity" evidence="2">
    <location>
        <begin position="5124"/>
        <end position="5142"/>
    </location>
</feature>
<feature type="compositionally biased region" description="Acidic residues" evidence="2">
    <location>
        <begin position="769"/>
        <end position="781"/>
    </location>
</feature>
<feature type="compositionally biased region" description="Basic residues" evidence="2">
    <location>
        <begin position="4002"/>
        <end position="4013"/>
    </location>
</feature>
<proteinExistence type="predicted"/>
<feature type="compositionally biased region" description="Basic and acidic residues" evidence="2">
    <location>
        <begin position="972"/>
        <end position="985"/>
    </location>
</feature>
<feature type="compositionally biased region" description="Basic and acidic residues" evidence="2">
    <location>
        <begin position="3204"/>
        <end position="3218"/>
    </location>
</feature>
<sequence length="6484" mass="704676">MGKSSSGRDRAGSEMLSRSDRRRSYDHESSRRHSGADSLNSSSRRRSTRRDEYDDDGATFTSTITEEPSEISDRRRKSSRREDDDDDTRRSSKGDRGLKDDRRRGEEGRRESRRAGKSERREKERGSTRAFGDHDAALPQNQFPGEFPDTYAQPYRPPGLAAEYYNDHGESVQSQPGVRPNQPSIVTNTEQAHLMEPTVEPKPPPEPSSLGQIGAAASFYGDTNYENDSGHQTTPSKPPRLSSGSYRPAKHSTYGASPRSSPGPQGNIAPSAQTPGGIGFAAPTAAVVGAAAEYYAGGGGGGSASAYQTPNRPPPGPQPGFTPYSAPPGIGGSQYHSNAALYGGAAALTGAAAGAYMSSHAHQHHSHSQHQTSTHSSGYTNGFAQSHGGQMHQAHRHKHKGLFGKFVDWWRDPEAIAQYEQYTEAIGVCKYCFDPMSTPADAPRKHGYRRRTPSGGRHGSTTRVDKTYRYSSDEERRRRSGTKVALGGLAGYGVAKVGEAMYKQRHDFDDTYSVKSGHPVNQSRVSFHDEPQYERYGDVRLQRRDSDRKTKKSEQASHKEKPRRRRSRSSSSTSSSHGISRGAAMSAGAAVAGAATGAAALDRKTRPRSRSRSRSPTSRRRYYSKRVSPMHSYVDLSATNDAPGGLFGFFTSPSANTKKGKKPKGLFNFGNDSSSSSDADLQFGAGTVRRKPSTRRLRTRHDKPQQDHSAAAMMGMVATGAALAAEVDRRHEKGKRAHDTDRYAGRSSRHASEHRISMGDHETGGRDDEWYDTDDDADSDTSVDTALAYGGGISAAQSRESLIQDRKSTRPSHNFRERDQRMYHDGHASYAPTTSFPVSAAPTTVLAPVAGAMGERVASEAVHQDPRLPMSPLPPMREVEPRPLSDPPSKIGTPQVTRVSSTSVPLQQPQPVVPVAPFINDIGSQSPELQRRLGREAQSERRRPRRDSSPAKLPTQDPRSSVNFSLTQEQLENERRAKDRDDRRKIGSSGDAQRKSADAGNLENTSSRRVEASHQERKPRNRRSSEATRRSSDGDERVAEIERELERLYEEHRQAEERKRRRDSGLKKAAQAAAIGTAAAVTADVLAGRDSKAGSGEESTPKRKSSLKRSRERESSPQSETQQERIARMAAQRVRSTPSPVQHDDYGSFFVPTELREHLKEHNDKAEHRDDIGANVVEIVPGAPKSRRPHPFDPFTYRHFGAEPADDPSLYPWPVPVLALVEPTPPGSQTHSVRGDETPVVEPKRTEPLEKIGEPLERRESKVTWGDHDTYVYEVQTPEYERNDFASGGETGEPRIADMPSPDEILDEPNPSGEESQSRPSLGRTWTLEDGEAEKLEKEVPVIDDRPRISRAWTVDDKEAAEIDHEVSGSPLGESVTTPEPSPEIIAVEPKSQARPSIVAEPEKLPRAPSPPGQARAGRSQAFYQSPFAESVSDVGVMGAYHTPIRSEGEGTGTIEETHATHDQGRTEDATSEPQVLETSPGPRTSKSEQRRRERASSLPDVVRPSGSEQQPTEPESDTASPPPIPGTDSVFDYLVNGKGERAAPASVLGLGAAAVLVADQVATSREEHEQPRPRVSAEVDQPSKPKRSSTYDDSKSQRSRSGSNAGYQSDPEDWERSTDKSGKPKSSSKSDVGAKSSSRSGSRRELDRATFAPLPKSAAEDDLDEDSASRPSSRHRHKDFDEESTISRKSRDGEKKSRSRRNRDADGYRDDDARSVGSSDSKGKKKETGGFFSSIFSSNKSDVSTSSRKSSKSTKSEGRADRDRDDRSESRRKRRSRDKAEFDDGASAVSEPTRKSRRSSDPQEAAADRNESSKDQSLDDGFVSAEEAAESPIKNVREGESFLASRPEMPEPTVMDIPMGTDGVSGPISERDPSAQPDIVASTPVKAPIDVTDDGLERPVSPSTERGRPGFLPFEPLRATERESADPRLESPPVFSQIAESRRLSAIRTSDVPSSPIATSSPTAVPLQFRRPHMSPTNQRFSMSSPVAAPSSPLSTPRTRQGRPKSTEFRNSKEFRPLYLVERQNFAKTAATEPQEDLPSLPSSRTSSAHPSMEDLRAEAQAWEQSEYVTPSRMSAEMFRERGRRHSFSYWRDSGKRRESPDYLDSRSATPVPGEAQRARDQETKPRLKYEFHSPSELLQDPALLRDVPPVEDADALQSPLPSVASTDLDQDYMSARSRSFSPTTRARSLSRGRRSASTTRSTSASWHDALTTAAAGALAGSVLGIAAHEVLREPSDEVPSDEVATPRKFGFSPEEVAALKEEPDPVDLQQDRSLSTSAPVTEHQPLEQNAEPQSEEKPQAATEGVRDTSAWKNVFSELHERERSLHPMSQSTDVATAEKSASEVLVDDVAPEVSVLVAPVMAPVQGVAEAHHSNPSESTGPTPQVEDSALLAEDDLQQPVRDAEELTQESSSKTKKSKRDKKGKKKRSTPTLDEDPPPTPEEGMVPDKNGALVREMSPSGVPATDPETTLNLDRSVETAPEATPTQAESGVPPSTTIDDERKDVDGPHEQISIPSDKTIDHQAPAPADVNPFTNPLDEAFEAAIQARGLADGATLEAAYQSFHPEIPDIGGTELTAIEEESEPPTSATPQEPTSTDPDSLVGRKSSKRDKRKQKKLNQTLPNDSPGADLPRAHDADKPEFDIDRSVAVTSADQFLPEERVFAEPTPALERPNPFGDDFEIKSTGDGVQSTAFGSSPATGEIDSGQATPKKGKKDKRKKKRQSSTWEEEAATEQAETVVQVEGTDPDPQAVLDETTATRHDGAPSREVALEEDVFATPAESPQEESEDPWKVDPKPGKKSKSKKVGLRTTLDDSPATALEESPVTAPFSEHGKSTHELLDSADKSRDAVFAEKIVDKSGIDEFPTAVPPLPATGPVEESHAQVDSESATRSITDMVEGEQVSISEATNGERAPQSQTEEKSHLGDEVDVGIPLGATAAALSVATDRPQEELFEPVLEAHEPVVEKSDAEGVTDATHAASLDPAEDANDTDMKDVTEISVPEVSDRPAESAEQLEPEAATTSSVTEHVVEQTPEHVPGSTDHEHAEESVAPSTLEVPAETLLADQDSLTRQGEDFFPITKKAKKDKKKKRTATSEGAQVVNSSQESPLVEEVITPSVPYSLAEFGRKIDVPEPSEPAETQIPVAPTLDEAIHAPEAPTEEPSQPDDDLWAVPGKKSKKDKKKKKRQSTLAETDIASSAESAAVTDEKTIGADVPREIEPSDTPTGSFDPSTESVAPALVGDEPRQDEALFPVSTKKSKSKKNKRGSNSAFDQPDVPPPAENAPLDGNNVQDADSYENMVATDLSQPTDHGELQADSPSTPAKEAPPEMDDEFTSTKISKKSKKDKKKRRTFIDDSDEPQKDGVGSQEAETAAPTVPEQIPEPGALAEVSVETTDDIRRPERTNAQVVGADFTQIHEPERIPEAAAEIVYDAPVTRDQTDSPTDLELSSTREGSATDEPQTMNVPWEDTVSEHLADVAPEAETSNVERSIEPANFQASVAEVPVHDSVKVETATVEPPAVEAPVVQSLVHAQVPTEAAADESPAVEVPLPQQVTVEQAADEPSTAGAVAVQSLVHEQGAVETAVVEPLSGEAPVTQSPVHETATLDPLVEDEPVVETNIRSIMDEAHVDVPKAVESSTVGPAIVRAPVPQAPSDEVAALDALAARTPTMEPHSATDVADQAHIDAPVTAETQNRETLYDEASGVTTNAIDPTAVETPTVEPPTVEAPVVETPAVEGDAVNMGAVVPETEEEWDMPVKKSKKDKKKKRHSTLATAVPESEPPTSGTQEHPGAPESAPAVEDEVIGPDATPPEGDVTKSDVDMLNDAQDFTAPTSKSKKDKKKKKRQSTLVDDVIEVEAAADESKANVNDSTTMLSEAPAGVEIGAGDSVAAARDLVGAQEISHADHLALANAPVPQDVPDDELAFTSAKAKKDKKKKKRQSALESAATESAQLESNETQPVAETLAEPTLREEATPTESAIQSGGENGPAIVNDGFDDSWAPASKRKKDKKKGRKSKTDDFSTVDEVQGQSRDIEVGGEQDLKPQVEAVEAQAIEPIGSGTISAMAEQHPTRLADLDNVAREPEIAEPASVAEPTERAQTPTPPYLQPDEVKEQQDDPKLKAHDEGHPVGDAAEETAPPEESAPRETAIPEETAPPEVTAEQELTVSSTLDPAPEDQSLDYFSLSRKKSKKDKKKKRQAALEEPQTSDAFETPMENATPVEPLQTPLETTGTVSLYDTPTETAGSPPIETEDAVPHVEEEQSGSTKTKSKKGRKERESVLEDPELVDAGETPLEREDPVELPVEGAEPVLEEDWSTPTNAKSKKGKKKRQPTFDDAFAEHSPATPEAEPGHDEAANDDFTGSEIPAATPGNEEEDRNVSKKTKKEKKKKRQSTFDDTFAEPAVVTKEPEPVAVSKAPESVSEPGVSESPQEPIQEPTLADTISSQAQSEVDDYKVSKKDKKNKKKKRQSVFTEISDNPIVVDETAGEVVVLESEELREAGQTADTTRDAFDTMQVEANEVQAPPESTAIVEDSPPAHDSAHRDEALYNDTPLDAHPPGEAPVHEEMTAEEVAVASSAEPEESGLQQLESFEEPAAGQAQSIGHPDTPGVVEVEVSQMSEESRPEVAMTTQNEQVEPAEPSVPDTLMTMETDEPRNEGGRLDPERQVPDEESAPPAPEVAASDDFQVPKPKKSKKKKRQSTFDETEFDPQQTEAGELESTLRAPPTESAAEPQALAPAPVDLPSTDATTAEPTVEEEWAMPSKKSKKAKKNRQSTFEEPTRDALQAETRDGIAEPELTKSGDIEMLDAADELTTQPDTVEPAMGEEWATSSKKSKKDKKKKRKTLLAEEESQPSTPLEETPVEPSIDDEQQPEADVTITSREQLYRNPASEVDTGSDKPAEAAVLFPDEQQPENGPLAPGDSNEANQPADSLLAAEEWATSTKKSKKDKKKKKQRLALNDMDVDESQTATPAELAAEEAPIEQTAVGISAGSQDEPALERKIEHDELGGAEPKSTASQPQMFEDMEPAPKESLTKAEEPSSSLSIAESIDIVPEEPSTILSSHPVHEPELESAPSGAAVEGERELVPTLDEPRQVETEWPPAKKSKKEKRKSKRQSTLDNISEPQEHVPNAAEAPEVEAPLDVAPTDVIADVQQSTIDPTPGETQAQEEWGFPTKKSKKGKKGKALALGDGITTPGSETPRSTDQFESAAQTPLSRTASPEPMEGVKELETTAAQLEANDGYFAPASRKKSKKDKKKKSLFAWSADDQPAEDTSEAGPSTPALEAEPNQDADQRMEADVEPVASVAKGVLDEAKSLRDREAPKTTDDLEMPTVVSGPETFHDRSVSDEQHETWMGDIPGPGSSKPQVDDPPWDIDVDLARVPMHVADSQKDVQAAIASTPDETAVTGRQEQHSELKPTGSAELPVMDETFAPTTIQADHLSEQTQPVVMADRPEAVRDLDAEPAVQENVLPALEEPIQRKKSKKDKKAKKQRRVFEFDGSENVIQPVAEPEETDLREPDAMEIIPKEPVEPSEATAPAREPPPPEDMDNLSDVSESTRERRRRRRSPPVWSGEEPEDLPRDRALTPPPEHDDIMDTALGIAAGLGFGGRESEPTRESPPKPSSPARQASTGWSFARLAPGVTTAESNRDSGVQFDSPVLATDHFSSIRDSGFIPSPAIAHVEFGGARDESSGMKLRPPRPQSPTSSTEDVSKPQPSRTRHEESATLETPRRKPSPVESTSKDRTSVLFNSSPAVPSPLITTGIARSPEHSQSPLRRSPSIHGHHHSREELRQQKAKAVLHHEDSEQLASNLMDRSAAAAVNRSVFDPESRDRPFTPGRSALGPIQEDSPETGGIAHPSLETPPALSIQRDAGKDDVGALGVVAAAGAAGIAAAALASRDTGAKSLGRSKSRTSSLRNLRGNSISPFDPANFASGSSQDPVHARDTGKAAVRDRDMAEIYVRLHASSPPARSPILTALQDGYGSYPGSPRSPTRPPSVRRRQSMQQIKDLEARLDQLASENRALVEAKIVAEQHLEHAHFETNRSENASAAFNAQLQERDAEIARLKQEVASLVATHESLKKEHEQSLLTLREEHEQALTQWQGSSRELETLRSRHTELSTGMESIVRHEIDSALAEKNAEIQRLRDDLEVAREKIRELQSQILERPVVDVVIFHDEDYFEQACQKLCQQVQGWVLRFSKFSDLKLCRTTSEVREEKIVDKFDNAILDGSDVDVYLADRVKRRDVFMSVVMTMIWEYVFTRYLFGMDREQRQKLKQLEKNLGEVGPASAVHQWRALTLTLLSKRESFKAQKESDTEAVAIEIFSTLSRFLPPPQNLEDQIVGSLRNVMRTAVELSIEMRTQRAEYIMLPPLQPEYDTNGDLARKVYFNASLMNERSGETTSNEELERAQAVVRMVLFPLVVKKGDDNGVGDEEIVVCPAQVLIARPDKAKKPRSSTRHVSGGSDAKSLRAISTHSLAMSGIEGNENMF</sequence>
<feature type="compositionally biased region" description="Basic and acidic residues" evidence="2">
    <location>
        <begin position="1486"/>
        <end position="1496"/>
    </location>
</feature>
<feature type="compositionally biased region" description="Polar residues" evidence="2">
    <location>
        <begin position="3221"/>
        <end position="3233"/>
    </location>
</feature>
<feature type="compositionally biased region" description="Basic residues" evidence="2">
    <location>
        <begin position="3255"/>
        <end position="3264"/>
    </location>
</feature>
<evidence type="ECO:0000313" key="4">
    <source>
        <dbReference type="Proteomes" id="UP000030678"/>
    </source>
</evidence>
<feature type="compositionally biased region" description="Low complexity" evidence="2">
    <location>
        <begin position="4137"/>
        <end position="4161"/>
    </location>
</feature>
<feature type="compositionally biased region" description="Low complexity" evidence="2">
    <location>
        <begin position="1983"/>
        <end position="1998"/>
    </location>
</feature>
<feature type="compositionally biased region" description="Basic residues" evidence="2">
    <location>
        <begin position="4319"/>
        <end position="4328"/>
    </location>
</feature>
<dbReference type="RefSeq" id="XP_008727258.1">
    <property type="nucleotide sequence ID" value="XM_008729036.1"/>
</dbReference>
<feature type="compositionally biased region" description="Basic and acidic residues" evidence="2">
    <location>
        <begin position="5024"/>
        <end position="5035"/>
    </location>
</feature>
<feature type="compositionally biased region" description="Basic residues" evidence="2">
    <location>
        <begin position="4829"/>
        <end position="4841"/>
    </location>
</feature>
<feature type="compositionally biased region" description="Polar residues" evidence="2">
    <location>
        <begin position="4224"/>
        <end position="4241"/>
    </location>
</feature>
<gene>
    <name evidence="3" type="ORF">G647_04697</name>
</gene>
<dbReference type="EMBL" id="KB822705">
    <property type="protein sequence ID" value="ETI22903.1"/>
    <property type="molecule type" value="Genomic_DNA"/>
</dbReference>
<feature type="compositionally biased region" description="Polar residues" evidence="2">
    <location>
        <begin position="957"/>
        <end position="970"/>
    </location>
</feature>
<feature type="compositionally biased region" description="Low complexity" evidence="2">
    <location>
        <begin position="1953"/>
        <end position="1967"/>
    </location>
</feature>
<feature type="region of interest" description="Disordered" evidence="2">
    <location>
        <begin position="2234"/>
        <end position="2347"/>
    </location>
</feature>
<feature type="compositionally biased region" description="Polar residues" evidence="2">
    <location>
        <begin position="171"/>
        <end position="191"/>
    </location>
</feature>
<accession>V9D9D8</accession>
<feature type="compositionally biased region" description="Basic and acidic residues" evidence="2">
    <location>
        <begin position="727"/>
        <end position="768"/>
    </location>
</feature>
<dbReference type="VEuPathDB" id="FungiDB:G647_04697"/>
<feature type="compositionally biased region" description="Basic and acidic residues" evidence="2">
    <location>
        <begin position="1233"/>
        <end position="1261"/>
    </location>
</feature>
<feature type="compositionally biased region" description="Basic and acidic residues" evidence="2">
    <location>
        <begin position="1686"/>
        <end position="1715"/>
    </location>
</feature>
<feature type="compositionally biased region" description="Basic and acidic residues" evidence="2">
    <location>
        <begin position="463"/>
        <end position="477"/>
    </location>
</feature>
<feature type="compositionally biased region" description="Basic residues" evidence="2">
    <location>
        <begin position="4760"/>
        <end position="4769"/>
    </location>
</feature>
<feature type="compositionally biased region" description="Pro residues" evidence="2">
    <location>
        <begin position="311"/>
        <end position="320"/>
    </location>
</feature>
<feature type="compositionally biased region" description="Basic residues" evidence="2">
    <location>
        <begin position="3337"/>
        <end position="3349"/>
    </location>
</feature>
<feature type="region of interest" description="Disordered" evidence="2">
    <location>
        <begin position="2563"/>
        <end position="2844"/>
    </location>
</feature>
<feature type="compositionally biased region" description="Basic residues" evidence="2">
    <location>
        <begin position="3756"/>
        <end position="3768"/>
    </location>
</feature>
<feature type="compositionally biased region" description="Basic residues" evidence="2">
    <location>
        <begin position="2415"/>
        <end position="2430"/>
    </location>
</feature>
<feature type="compositionally biased region" description="Basic and acidic residues" evidence="2">
    <location>
        <begin position="4994"/>
        <end position="5004"/>
    </location>
</feature>
<feature type="compositionally biased region" description="Low complexity" evidence="2">
    <location>
        <begin position="4607"/>
        <end position="4616"/>
    </location>
</feature>
<feature type="compositionally biased region" description="Basic and acidic residues" evidence="2">
    <location>
        <begin position="1"/>
        <end position="35"/>
    </location>
</feature>
<feature type="compositionally biased region" description="Basic residues" evidence="2">
    <location>
        <begin position="4686"/>
        <end position="4696"/>
    </location>
</feature>
<feature type="compositionally biased region" description="Basic and acidic residues" evidence="2">
    <location>
        <begin position="2094"/>
        <end position="2106"/>
    </location>
</feature>
<feature type="region of interest" description="Disordered" evidence="2">
    <location>
        <begin position="5966"/>
        <end position="5999"/>
    </location>
</feature>
<feature type="compositionally biased region" description="Basic residues" evidence="2">
    <location>
        <begin position="5172"/>
        <end position="5181"/>
    </location>
</feature>
<feature type="compositionally biased region" description="Low complexity" evidence="2">
    <location>
        <begin position="2733"/>
        <end position="2743"/>
    </location>
</feature>
<feature type="compositionally biased region" description="Basic and acidic residues" evidence="2">
    <location>
        <begin position="1919"/>
        <end position="1930"/>
    </location>
</feature>
<feature type="region of interest" description="Disordered" evidence="2">
    <location>
        <begin position="512"/>
        <end position="626"/>
    </location>
</feature>
<feature type="region of interest" description="Disordered" evidence="2">
    <location>
        <begin position="3910"/>
        <end position="4043"/>
    </location>
</feature>
<feature type="compositionally biased region" description="Basic and acidic residues" evidence="2">
    <location>
        <begin position="526"/>
        <end position="559"/>
    </location>
</feature>
<feature type="compositionally biased region" description="Low complexity" evidence="2">
    <location>
        <begin position="2585"/>
        <end position="2597"/>
    </location>
</feature>
<feature type="compositionally biased region" description="Basic and acidic residues" evidence="2">
    <location>
        <begin position="5448"/>
        <end position="5457"/>
    </location>
</feature>
<feature type="compositionally biased region" description="Polar residues" evidence="2">
    <location>
        <begin position="2687"/>
        <end position="2699"/>
    </location>
</feature>
<feature type="compositionally biased region" description="Basic and acidic residues" evidence="2">
    <location>
        <begin position="2500"/>
        <end position="2510"/>
    </location>
</feature>
<feature type="region of interest" description="Disordered" evidence="2">
    <location>
        <begin position="3128"/>
        <end position="3464"/>
    </location>
</feature>
<feature type="compositionally biased region" description="Basic and acidic residues" evidence="2">
    <location>
        <begin position="1793"/>
        <end position="1818"/>
    </location>
</feature>
<feature type="compositionally biased region" description="Basic residues" evidence="2">
    <location>
        <begin position="2606"/>
        <end position="2617"/>
    </location>
</feature>
<feature type="region of interest" description="Disordered" evidence="2">
    <location>
        <begin position="2951"/>
        <end position="3108"/>
    </location>
</feature>
<feature type="compositionally biased region" description="Basic residues" evidence="2">
    <location>
        <begin position="4940"/>
        <end position="4952"/>
    </location>
</feature>
<feature type="compositionally biased region" description="Basic and acidic residues" evidence="2">
    <location>
        <begin position="4532"/>
        <end position="4543"/>
    </location>
</feature>
<feature type="compositionally biased region" description="Basic and acidic residues" evidence="2">
    <location>
        <begin position="2118"/>
        <end position="2135"/>
    </location>
</feature>
<feature type="compositionally biased region" description="Basic residues" evidence="2">
    <location>
        <begin position="4183"/>
        <end position="4196"/>
    </location>
</feature>
<feature type="compositionally biased region" description="Basic and acidic residues" evidence="2">
    <location>
        <begin position="2957"/>
        <end position="2969"/>
    </location>
</feature>
<feature type="compositionally biased region" description="Basic residues" evidence="2">
    <location>
        <begin position="5244"/>
        <end position="5256"/>
    </location>
</feature>
<feature type="compositionally biased region" description="Basic residues" evidence="2">
    <location>
        <begin position="4455"/>
        <end position="4466"/>
    </location>
</feature>
<feature type="compositionally biased region" description="Basic residues" evidence="2">
    <location>
        <begin position="2711"/>
        <end position="2723"/>
    </location>
</feature>
<feature type="compositionally biased region" description="Basic and acidic residues" evidence="2">
    <location>
        <begin position="1456"/>
        <end position="1469"/>
    </location>
</feature>
<feature type="compositionally biased region" description="Basic and acidic residues" evidence="2">
    <location>
        <begin position="4030"/>
        <end position="4042"/>
    </location>
</feature>
<feature type="compositionally biased region" description="Basic and acidic residues" evidence="2">
    <location>
        <begin position="5574"/>
        <end position="5590"/>
    </location>
</feature>
<feature type="region of interest" description="Disordered" evidence="2">
    <location>
        <begin position="5680"/>
        <end position="5800"/>
    </location>
</feature>
<feature type="compositionally biased region" description="Polar residues" evidence="2">
    <location>
        <begin position="5908"/>
        <end position="5921"/>
    </location>
</feature>
<evidence type="ECO:0000313" key="3">
    <source>
        <dbReference type="EMBL" id="ETI22903.1"/>
    </source>
</evidence>
<feature type="compositionally biased region" description="Polar residues" evidence="2">
    <location>
        <begin position="1472"/>
        <end position="1485"/>
    </location>
</feature>
<feature type="region of interest" description="Disordered" evidence="2">
    <location>
        <begin position="2369"/>
        <end position="2536"/>
    </location>
</feature>
<feature type="compositionally biased region" description="Basic and acidic residues" evidence="2">
    <location>
        <begin position="802"/>
        <end position="818"/>
    </location>
</feature>
<dbReference type="GeneID" id="19983190"/>
<feature type="compositionally biased region" description="Basic residues" evidence="2">
    <location>
        <begin position="3174"/>
        <end position="3186"/>
    </location>
</feature>
<evidence type="ECO:0008006" key="5">
    <source>
        <dbReference type="Google" id="ProtNLM"/>
    </source>
</evidence>
<feature type="region of interest" description="Disordered" evidence="2">
    <location>
        <begin position="1222"/>
        <end position="1261"/>
    </location>
</feature>
<feature type="region of interest" description="Disordered" evidence="2">
    <location>
        <begin position="2027"/>
        <end position="2067"/>
    </location>
</feature>
<name>V9D9D8_9EURO</name>
<dbReference type="InterPro" id="IPR053268">
    <property type="entry name" value="Woronin_anchor"/>
</dbReference>
<feature type="compositionally biased region" description="Basic residues" evidence="2">
    <location>
        <begin position="5100"/>
        <end position="5111"/>
    </location>
</feature>
<dbReference type="Proteomes" id="UP000030678">
    <property type="component" value="Unassembled WGS sequence"/>
</dbReference>
<protein>
    <recommendedName>
        <fullName evidence="5">Involucrin repeat protein</fullName>
    </recommendedName>
</protein>
<feature type="compositionally biased region" description="Polar residues" evidence="2">
    <location>
        <begin position="5428"/>
        <end position="5443"/>
    </location>
</feature>
<feature type="region of interest" description="Disordered" evidence="2">
    <location>
        <begin position="5822"/>
        <end position="5862"/>
    </location>
</feature>
<feature type="compositionally biased region" description="Polar residues" evidence="2">
    <location>
        <begin position="3439"/>
        <end position="3462"/>
    </location>
</feature>
<feature type="region of interest" description="Disordered" evidence="2">
    <location>
        <begin position="1088"/>
        <end position="1148"/>
    </location>
</feature>
<dbReference type="PANTHER" id="PTHR40641:SF2">
    <property type="entry name" value="INVOLUCRIN REPEAT PROTEIN"/>
    <property type="match status" value="1"/>
</dbReference>
<feature type="compositionally biased region" description="Polar residues" evidence="2">
    <location>
        <begin position="5191"/>
        <end position="5215"/>
    </location>
</feature>
<feature type="compositionally biased region" description="Basic residues" evidence="2">
    <location>
        <begin position="4377"/>
        <end position="4389"/>
    </location>
</feature>
<feature type="compositionally biased region" description="Basic and acidic residues" evidence="2">
    <location>
        <begin position="5606"/>
        <end position="5615"/>
    </location>
</feature>
<feature type="compositionally biased region" description="Low complexity" evidence="2">
    <location>
        <begin position="569"/>
        <end position="600"/>
    </location>
</feature>
<keyword evidence="1" id="KW-0175">Coiled coil</keyword>
<feature type="compositionally biased region" description="Basic and acidic residues" evidence="2">
    <location>
        <begin position="4067"/>
        <end position="4082"/>
    </location>
</feature>
<feature type="compositionally biased region" description="Polar residues" evidence="2">
    <location>
        <begin position="3945"/>
        <end position="3959"/>
    </location>
</feature>
<feature type="compositionally biased region" description="Polar residues" evidence="2">
    <location>
        <begin position="2485"/>
        <end position="2498"/>
    </location>
</feature>
<feature type="compositionally biased region" description="Polar residues" evidence="2">
    <location>
        <begin position="224"/>
        <end position="235"/>
    </location>
</feature>
<feature type="compositionally biased region" description="Low complexity" evidence="2">
    <location>
        <begin position="899"/>
        <end position="917"/>
    </location>
</feature>
<feature type="region of interest" description="Disordered" evidence="2">
    <location>
        <begin position="5395"/>
        <end position="5652"/>
    </location>
</feature>
<organism evidence="3 4">
    <name type="scientific">Cladophialophora carrionii CBS 160.54</name>
    <dbReference type="NCBI Taxonomy" id="1279043"/>
    <lineage>
        <taxon>Eukaryota</taxon>
        <taxon>Fungi</taxon>
        <taxon>Dikarya</taxon>
        <taxon>Ascomycota</taxon>
        <taxon>Pezizomycotina</taxon>
        <taxon>Eurotiomycetes</taxon>
        <taxon>Chaetothyriomycetidae</taxon>
        <taxon>Chaetothyriales</taxon>
        <taxon>Herpotrichiellaceae</taxon>
        <taxon>Cladophialophora</taxon>
    </lineage>
</organism>
<feature type="region of interest" description="Disordered" evidence="2">
    <location>
        <begin position="4058"/>
        <end position="4475"/>
    </location>
</feature>
<feature type="region of interest" description="Disordered" evidence="2">
    <location>
        <begin position="727"/>
        <end position="818"/>
    </location>
</feature>
<feature type="region of interest" description="Disordered" evidence="2">
    <location>
        <begin position="4517"/>
        <end position="5371"/>
    </location>
</feature>
<evidence type="ECO:0000256" key="2">
    <source>
        <dbReference type="SAM" id="MobiDB-lite"/>
    </source>
</evidence>
<feature type="region of interest" description="Disordered" evidence="2">
    <location>
        <begin position="358"/>
        <end position="397"/>
    </location>
</feature>
<dbReference type="PANTHER" id="PTHR40641">
    <property type="entry name" value="INVOLUCRIN REPEAT PROTEIN (AFU_ORTHOLOGUE AFUA_2G08060)"/>
    <property type="match status" value="1"/>
</dbReference>
<feature type="compositionally biased region" description="Basic residues" evidence="2">
    <location>
        <begin position="3927"/>
        <end position="3938"/>
    </location>
</feature>
<evidence type="ECO:0000256" key="1">
    <source>
        <dbReference type="SAM" id="Coils"/>
    </source>
</evidence>
<feature type="compositionally biased region" description="Polar residues" evidence="2">
    <location>
        <begin position="5149"/>
        <end position="5164"/>
    </location>
</feature>
<reference evidence="3 4" key="1">
    <citation type="submission" date="2013-03" db="EMBL/GenBank/DDBJ databases">
        <title>The Genome Sequence of Cladophialophora carrionii CBS 160.54.</title>
        <authorList>
            <consortium name="The Broad Institute Genomics Platform"/>
            <person name="Cuomo C."/>
            <person name="de Hoog S."/>
            <person name="Gorbushina A."/>
            <person name="Walker B."/>
            <person name="Young S.K."/>
            <person name="Zeng Q."/>
            <person name="Gargeya S."/>
            <person name="Fitzgerald M."/>
            <person name="Haas B."/>
            <person name="Abouelleil A."/>
            <person name="Allen A.W."/>
            <person name="Alvarado L."/>
            <person name="Arachchi H.M."/>
            <person name="Berlin A.M."/>
            <person name="Chapman S.B."/>
            <person name="Gainer-Dewar J."/>
            <person name="Goldberg J."/>
            <person name="Griggs A."/>
            <person name="Gujja S."/>
            <person name="Hansen M."/>
            <person name="Howarth C."/>
            <person name="Imamovic A."/>
            <person name="Ireland A."/>
            <person name="Larimer J."/>
            <person name="McCowan C."/>
            <person name="Murphy C."/>
            <person name="Pearson M."/>
            <person name="Poon T.W."/>
            <person name="Priest M."/>
            <person name="Roberts A."/>
            <person name="Saif S."/>
            <person name="Shea T."/>
            <person name="Sisk P."/>
            <person name="Sykes S."/>
            <person name="Wortman J."/>
            <person name="Nusbaum C."/>
            <person name="Birren B."/>
        </authorList>
    </citation>
    <scope>NUCLEOTIDE SEQUENCE [LARGE SCALE GENOMIC DNA]</scope>
    <source>
        <strain evidence="3 4">CBS 160.54</strain>
    </source>
</reference>
<feature type="region of interest" description="Disordered" evidence="2">
    <location>
        <begin position="1440"/>
        <end position="1533"/>
    </location>
</feature>
<feature type="compositionally biased region" description="Basic and acidic residues" evidence="2">
    <location>
        <begin position="87"/>
        <end position="136"/>
    </location>
</feature>
<dbReference type="HOGENOM" id="CLU_000055_0_0_1"/>
<feature type="compositionally biased region" description="Basic and acidic residues" evidence="2">
    <location>
        <begin position="1755"/>
        <end position="1770"/>
    </location>
</feature>
<feature type="compositionally biased region" description="Basic and acidic residues" evidence="2">
    <location>
        <begin position="5077"/>
        <end position="5093"/>
    </location>
</feature>
<feature type="region of interest" description="Disordered" evidence="2">
    <location>
        <begin position="442"/>
        <end position="482"/>
    </location>
</feature>
<feature type="region of interest" description="Disordered" evidence="2">
    <location>
        <begin position="6443"/>
        <end position="6462"/>
    </location>
</feature>
<feature type="region of interest" description="Disordered" evidence="2">
    <location>
        <begin position="2090"/>
        <end position="2209"/>
    </location>
</feature>
<feature type="coiled-coil region" evidence="1">
    <location>
        <begin position="6124"/>
        <end position="6158"/>
    </location>
</feature>
<feature type="region of interest" description="Disordered" evidence="2">
    <location>
        <begin position="5893"/>
        <end position="5946"/>
    </location>
</feature>
<feature type="compositionally biased region" description="Basic and acidic residues" evidence="2">
    <location>
        <begin position="2006"/>
        <end position="2015"/>
    </location>
</feature>
<feature type="compositionally biased region" description="Polar residues" evidence="2">
    <location>
        <begin position="254"/>
        <end position="274"/>
    </location>
</feature>